<reference evidence="7 8" key="1">
    <citation type="submission" date="2019-11" db="EMBL/GenBank/DDBJ databases">
        <authorList>
            <person name="Li J."/>
        </authorList>
    </citation>
    <scope>NUCLEOTIDE SEQUENCE [LARGE SCALE GENOMIC DNA]</scope>
    <source>
        <strain evidence="7 8">J4</strain>
    </source>
</reference>
<feature type="transmembrane region" description="Helical" evidence="6">
    <location>
        <begin position="106"/>
        <end position="130"/>
    </location>
</feature>
<evidence type="ECO:0000256" key="5">
    <source>
        <dbReference type="ARBA" id="ARBA00023136"/>
    </source>
</evidence>
<dbReference type="InterPro" id="IPR002293">
    <property type="entry name" value="AA/rel_permease1"/>
</dbReference>
<sequence>MLRTSYLNKTKGLIYLSDKSIKRKQLTKTLKPHWVWAIALGSSIGWGCFVLPTTWMGQAGPIGVIMGLAIGAALMMLIAVSYGFLIKHFPVSGGEFAYTFISLGRVHAFICGWFLTLGYICIVALNASAFTLMLKFILPEVIQNVKLYTIAGWDVYLTEIMIATLILGLFAFFNIKGTGISGRLQFVFCTILVLGVLALTGISLADPVASIQNINPGFKPGITTFSAIIAIVAVAPWAYVGFDNVPQAAEEFHFSSKKAFSLIILALLFAAILYSLMILTTAVAFPWQETVNANYMWGTGTVVFELLGTTGMLILVASLSMGVFTGLNGFYISSSRVLFAMSRAKVLPDGFSKLHSKFKTPYVGVIFTAIIAAIAPWFGREVLLWIVDMSSIGVSIAYFYTTYTAYKLFTWSENGNSQPLHDVKPVVAPMKKAFAVVGMMSSIVFILLLLVPGSPAFMGIPSLIALGVWVILGLLFFVIRKQEFMNLTQNELVYLILGKKSISLKDEPNQIQ</sequence>
<dbReference type="AlphaFoldDB" id="A0A6G1X1N1"/>
<keyword evidence="3 6" id="KW-0812">Transmembrane</keyword>
<dbReference type="PIRSF" id="PIRSF006060">
    <property type="entry name" value="AA_transporter"/>
    <property type="match status" value="1"/>
</dbReference>
<proteinExistence type="predicted"/>
<dbReference type="PANTHER" id="PTHR42770">
    <property type="entry name" value="AMINO ACID TRANSPORTER-RELATED"/>
    <property type="match status" value="1"/>
</dbReference>
<feature type="transmembrane region" description="Helical" evidence="6">
    <location>
        <begin position="34"/>
        <end position="56"/>
    </location>
</feature>
<evidence type="ECO:0000256" key="1">
    <source>
        <dbReference type="ARBA" id="ARBA00004651"/>
    </source>
</evidence>
<evidence type="ECO:0000256" key="2">
    <source>
        <dbReference type="ARBA" id="ARBA00022475"/>
    </source>
</evidence>
<evidence type="ECO:0000313" key="8">
    <source>
        <dbReference type="Proteomes" id="UP000480185"/>
    </source>
</evidence>
<accession>A0A6G1X1N1</accession>
<feature type="transmembrane region" description="Helical" evidence="6">
    <location>
        <begin position="433"/>
        <end position="451"/>
    </location>
</feature>
<dbReference type="Proteomes" id="UP000480185">
    <property type="component" value="Unassembled WGS sequence"/>
</dbReference>
<feature type="transmembrane region" description="Helical" evidence="6">
    <location>
        <begin position="384"/>
        <end position="401"/>
    </location>
</feature>
<keyword evidence="2" id="KW-1003">Cell membrane</keyword>
<feature type="transmembrane region" description="Helical" evidence="6">
    <location>
        <begin position="62"/>
        <end position="85"/>
    </location>
</feature>
<feature type="transmembrane region" description="Helical" evidence="6">
    <location>
        <begin position="307"/>
        <end position="333"/>
    </location>
</feature>
<dbReference type="EMBL" id="WJNH01000001">
    <property type="protein sequence ID" value="MRG84796.1"/>
    <property type="molecule type" value="Genomic_DNA"/>
</dbReference>
<feature type="transmembrane region" description="Helical" evidence="6">
    <location>
        <begin position="457"/>
        <end position="479"/>
    </location>
</feature>
<keyword evidence="4 6" id="KW-1133">Transmembrane helix</keyword>
<feature type="transmembrane region" description="Helical" evidence="6">
    <location>
        <begin position="184"/>
        <end position="202"/>
    </location>
</feature>
<dbReference type="OrthoDB" id="3181223at2"/>
<feature type="transmembrane region" description="Helical" evidence="6">
    <location>
        <begin position="150"/>
        <end position="172"/>
    </location>
</feature>
<evidence type="ECO:0000313" key="7">
    <source>
        <dbReference type="EMBL" id="MRG84796.1"/>
    </source>
</evidence>
<dbReference type="PANTHER" id="PTHR42770:SF7">
    <property type="entry name" value="MEMBRANE PROTEIN"/>
    <property type="match status" value="1"/>
</dbReference>
<comment type="caution">
    <text evidence="7">The sequence shown here is derived from an EMBL/GenBank/DDBJ whole genome shotgun (WGS) entry which is preliminary data.</text>
</comment>
<comment type="subcellular location">
    <subcellularLocation>
        <location evidence="1">Cell membrane</location>
        <topology evidence="1">Multi-pass membrane protein</topology>
    </subcellularLocation>
</comment>
<evidence type="ECO:0000256" key="4">
    <source>
        <dbReference type="ARBA" id="ARBA00022989"/>
    </source>
</evidence>
<gene>
    <name evidence="7" type="ORF">GH754_00485</name>
</gene>
<evidence type="ECO:0000256" key="6">
    <source>
        <dbReference type="SAM" id="Phobius"/>
    </source>
</evidence>
<feature type="transmembrane region" description="Helical" evidence="6">
    <location>
        <begin position="262"/>
        <end position="287"/>
    </location>
</feature>
<dbReference type="GO" id="GO:0005886">
    <property type="term" value="C:plasma membrane"/>
    <property type="evidence" value="ECO:0007669"/>
    <property type="project" value="UniProtKB-SubCell"/>
</dbReference>
<dbReference type="Pfam" id="PF13520">
    <property type="entry name" value="AA_permease_2"/>
    <property type="match status" value="1"/>
</dbReference>
<feature type="transmembrane region" description="Helical" evidence="6">
    <location>
        <begin position="222"/>
        <end position="242"/>
    </location>
</feature>
<feature type="transmembrane region" description="Helical" evidence="6">
    <location>
        <begin position="360"/>
        <end position="378"/>
    </location>
</feature>
<evidence type="ECO:0000256" key="3">
    <source>
        <dbReference type="ARBA" id="ARBA00022692"/>
    </source>
</evidence>
<dbReference type="InterPro" id="IPR050367">
    <property type="entry name" value="APC_superfamily"/>
</dbReference>
<keyword evidence="8" id="KW-1185">Reference proteome</keyword>
<keyword evidence="5 6" id="KW-0472">Membrane</keyword>
<dbReference type="GO" id="GO:0022857">
    <property type="term" value="F:transmembrane transporter activity"/>
    <property type="evidence" value="ECO:0007669"/>
    <property type="project" value="InterPro"/>
</dbReference>
<organism evidence="7 8">
    <name type="scientific">Salinibacillus xinjiangensis</name>
    <dbReference type="NCBI Taxonomy" id="1229268"/>
    <lineage>
        <taxon>Bacteria</taxon>
        <taxon>Bacillati</taxon>
        <taxon>Bacillota</taxon>
        <taxon>Bacilli</taxon>
        <taxon>Bacillales</taxon>
        <taxon>Bacillaceae</taxon>
        <taxon>Salinibacillus</taxon>
    </lineage>
</organism>
<name>A0A6G1X1N1_9BACI</name>
<protein>
    <submittedName>
        <fullName evidence="7">Amino acid permease</fullName>
    </submittedName>
</protein>
<dbReference type="Gene3D" id="1.20.1740.10">
    <property type="entry name" value="Amino acid/polyamine transporter I"/>
    <property type="match status" value="1"/>
</dbReference>